<dbReference type="RefSeq" id="WP_102828225.1">
    <property type="nucleotide sequence ID" value="NZ_CP065721.1"/>
</dbReference>
<protein>
    <recommendedName>
        <fullName evidence="4">DUF3298 domain-containing protein</fullName>
    </recommendedName>
</protein>
<sequence>MRPLIAFAIFIAAALATTTYAKPYTITVNRADSSESYTADIESGILIIERSGETITTLPNIVGYTGQITRALTSFNNGPALSYENSGSNTYFEVFYTLTLNKSTPLIDCAYANIRNGQNGVSVRKAVCNLEAPLSNNYQDLIFKYSDAWIDASNKVSLQSIMDEPSKAALVLLGSLGEVNLSLRYESIEDLMSATPGTIATKGGEFHEVTAGNAYLVYDADGITPLALDVEMDPISHTLKRLTPTELSRAIDAN</sequence>
<gene>
    <name evidence="2" type="ORF">CXK95_08185</name>
</gene>
<keyword evidence="1" id="KW-0732">Signal</keyword>
<dbReference type="Proteomes" id="UP000235881">
    <property type="component" value="Unassembled WGS sequence"/>
</dbReference>
<comment type="caution">
    <text evidence="2">The sequence shown here is derived from an EMBL/GenBank/DDBJ whole genome shotgun (WGS) entry which is preliminary data.</text>
</comment>
<evidence type="ECO:0000313" key="2">
    <source>
        <dbReference type="EMBL" id="PNF77654.1"/>
    </source>
</evidence>
<evidence type="ECO:0008006" key="4">
    <source>
        <dbReference type="Google" id="ProtNLM"/>
    </source>
</evidence>
<reference evidence="2 3" key="1">
    <citation type="submission" date="2018-01" db="EMBL/GenBank/DDBJ databases">
        <title>Denitrification phenotypes of diverse strains of Pseudomonas stutzeri.</title>
        <authorList>
            <person name="Milligan D.A."/>
            <person name="Bergaust L."/>
            <person name="Bakken L.R."/>
            <person name="Frostegard A."/>
        </authorList>
    </citation>
    <scope>NUCLEOTIDE SEQUENCE [LARGE SCALE GENOMIC DNA]</scope>
    <source>
        <strain evidence="2 3">DSM 50238</strain>
    </source>
</reference>
<evidence type="ECO:0000313" key="3">
    <source>
        <dbReference type="Proteomes" id="UP000235881"/>
    </source>
</evidence>
<organism evidence="2 3">
    <name type="scientific">Stutzerimonas degradans</name>
    <dbReference type="NCBI Taxonomy" id="2968968"/>
    <lineage>
        <taxon>Bacteria</taxon>
        <taxon>Pseudomonadati</taxon>
        <taxon>Pseudomonadota</taxon>
        <taxon>Gammaproteobacteria</taxon>
        <taxon>Pseudomonadales</taxon>
        <taxon>Pseudomonadaceae</taxon>
        <taxon>Stutzerimonas</taxon>
    </lineage>
</organism>
<feature type="chain" id="PRO_5034693274" description="DUF3298 domain-containing protein" evidence="1">
    <location>
        <begin position="22"/>
        <end position="254"/>
    </location>
</feature>
<feature type="signal peptide" evidence="1">
    <location>
        <begin position="1"/>
        <end position="21"/>
    </location>
</feature>
<accession>A0A8E2U5H9</accession>
<keyword evidence="3" id="KW-1185">Reference proteome</keyword>
<dbReference type="EMBL" id="POUK01000002">
    <property type="protein sequence ID" value="PNF77654.1"/>
    <property type="molecule type" value="Genomic_DNA"/>
</dbReference>
<evidence type="ECO:0000256" key="1">
    <source>
        <dbReference type="SAM" id="SignalP"/>
    </source>
</evidence>
<dbReference type="AlphaFoldDB" id="A0A8E2U5H9"/>
<proteinExistence type="predicted"/>
<name>A0A8E2U5H9_9GAMM</name>